<sequence length="95" mass="10609">MIIVTGSLTAREDSFEALLQACLDHSRRSRAEPGCIRHNAYVDAEDPLRLFFYEEWADRAALDAHFQVPDSNGFMRAARALASMSDGPHILTTVD</sequence>
<dbReference type="EMBL" id="JAUSVS010000002">
    <property type="protein sequence ID" value="MDQ0464138.1"/>
    <property type="molecule type" value="Genomic_DNA"/>
</dbReference>
<reference evidence="2 3" key="1">
    <citation type="submission" date="2023-07" db="EMBL/GenBank/DDBJ databases">
        <title>Genomic Encyclopedia of Type Strains, Phase IV (KMG-IV): sequencing the most valuable type-strain genomes for metagenomic binning, comparative biology and taxonomic classification.</title>
        <authorList>
            <person name="Goeker M."/>
        </authorList>
    </citation>
    <scope>NUCLEOTIDE SEQUENCE [LARGE SCALE GENOMIC DNA]</scope>
    <source>
        <strain evidence="2 3">DSM 18695</strain>
    </source>
</reference>
<dbReference type="SUPFAM" id="SSF54909">
    <property type="entry name" value="Dimeric alpha+beta barrel"/>
    <property type="match status" value="1"/>
</dbReference>
<proteinExistence type="predicted"/>
<dbReference type="PANTHER" id="PTHR33336">
    <property type="entry name" value="QUINOL MONOOXYGENASE YGIN-RELATED"/>
    <property type="match status" value="1"/>
</dbReference>
<dbReference type="InterPro" id="IPR011008">
    <property type="entry name" value="Dimeric_a/b-barrel"/>
</dbReference>
<evidence type="ECO:0000313" key="3">
    <source>
        <dbReference type="Proteomes" id="UP001228905"/>
    </source>
</evidence>
<evidence type="ECO:0000313" key="2">
    <source>
        <dbReference type="EMBL" id="MDQ0464138.1"/>
    </source>
</evidence>
<feature type="domain" description="ABM" evidence="1">
    <location>
        <begin position="2"/>
        <end position="90"/>
    </location>
</feature>
<dbReference type="Gene3D" id="3.30.70.100">
    <property type="match status" value="1"/>
</dbReference>
<keyword evidence="2" id="KW-0503">Monooxygenase</keyword>
<name>A0ABU0IQ49_9CAUL</name>
<dbReference type="Proteomes" id="UP001228905">
    <property type="component" value="Unassembled WGS sequence"/>
</dbReference>
<gene>
    <name evidence="2" type="ORF">QO010_001909</name>
</gene>
<evidence type="ECO:0000259" key="1">
    <source>
        <dbReference type="PROSITE" id="PS51725"/>
    </source>
</evidence>
<dbReference type="GO" id="GO:0004497">
    <property type="term" value="F:monooxygenase activity"/>
    <property type="evidence" value="ECO:0007669"/>
    <property type="project" value="UniProtKB-KW"/>
</dbReference>
<accession>A0ABU0IQ49</accession>
<keyword evidence="3" id="KW-1185">Reference proteome</keyword>
<keyword evidence="2" id="KW-0560">Oxidoreductase</keyword>
<dbReference type="RefSeq" id="WP_307348565.1">
    <property type="nucleotide sequence ID" value="NZ_JAUSVS010000002.1"/>
</dbReference>
<dbReference type="InterPro" id="IPR050744">
    <property type="entry name" value="AI-2_Isomerase_LsrG"/>
</dbReference>
<dbReference type="Pfam" id="PF03992">
    <property type="entry name" value="ABM"/>
    <property type="match status" value="1"/>
</dbReference>
<dbReference type="PROSITE" id="PS51725">
    <property type="entry name" value="ABM"/>
    <property type="match status" value="1"/>
</dbReference>
<comment type="caution">
    <text evidence="2">The sequence shown here is derived from an EMBL/GenBank/DDBJ whole genome shotgun (WGS) entry which is preliminary data.</text>
</comment>
<protein>
    <submittedName>
        <fullName evidence="2">Quinol monooxygenase YgiN</fullName>
    </submittedName>
</protein>
<organism evidence="2 3">
    <name type="scientific">Caulobacter ginsengisoli</name>
    <dbReference type="NCBI Taxonomy" id="400775"/>
    <lineage>
        <taxon>Bacteria</taxon>
        <taxon>Pseudomonadati</taxon>
        <taxon>Pseudomonadota</taxon>
        <taxon>Alphaproteobacteria</taxon>
        <taxon>Caulobacterales</taxon>
        <taxon>Caulobacteraceae</taxon>
        <taxon>Caulobacter</taxon>
    </lineage>
</organism>
<dbReference type="PANTHER" id="PTHR33336:SF3">
    <property type="entry name" value="ABM DOMAIN-CONTAINING PROTEIN"/>
    <property type="match status" value="1"/>
</dbReference>
<dbReference type="InterPro" id="IPR007138">
    <property type="entry name" value="ABM_dom"/>
</dbReference>